<feature type="region of interest" description="Disordered" evidence="6">
    <location>
        <begin position="1739"/>
        <end position="1813"/>
    </location>
</feature>
<feature type="compositionally biased region" description="Polar residues" evidence="6">
    <location>
        <begin position="344"/>
        <end position="353"/>
    </location>
</feature>
<dbReference type="PANTHER" id="PTHR15502">
    <property type="entry name" value="CALCINEURIN-BINDING PROTEIN CABIN 1-RELATED"/>
    <property type="match status" value="1"/>
</dbReference>
<evidence type="ECO:0000313" key="8">
    <source>
        <dbReference type="Proteomes" id="UP000799444"/>
    </source>
</evidence>
<reference evidence="7" key="1">
    <citation type="journal article" date="2020" name="Stud. Mycol.">
        <title>101 Dothideomycetes genomes: a test case for predicting lifestyles and emergence of pathogens.</title>
        <authorList>
            <person name="Haridas S."/>
            <person name="Albert R."/>
            <person name="Binder M."/>
            <person name="Bloem J."/>
            <person name="Labutti K."/>
            <person name="Salamov A."/>
            <person name="Andreopoulos B."/>
            <person name="Baker S."/>
            <person name="Barry K."/>
            <person name="Bills G."/>
            <person name="Bluhm B."/>
            <person name="Cannon C."/>
            <person name="Castanera R."/>
            <person name="Culley D."/>
            <person name="Daum C."/>
            <person name="Ezra D."/>
            <person name="Gonzalez J."/>
            <person name="Henrissat B."/>
            <person name="Kuo A."/>
            <person name="Liang C."/>
            <person name="Lipzen A."/>
            <person name="Lutzoni F."/>
            <person name="Magnuson J."/>
            <person name="Mondo S."/>
            <person name="Nolan M."/>
            <person name="Ohm R."/>
            <person name="Pangilinan J."/>
            <person name="Park H.-J."/>
            <person name="Ramirez L."/>
            <person name="Alfaro M."/>
            <person name="Sun H."/>
            <person name="Tritt A."/>
            <person name="Yoshinaga Y."/>
            <person name="Zwiers L.-H."/>
            <person name="Turgeon B."/>
            <person name="Goodwin S."/>
            <person name="Spatafora J."/>
            <person name="Crous P."/>
            <person name="Grigoriev I."/>
        </authorList>
    </citation>
    <scope>NUCLEOTIDE SEQUENCE</scope>
    <source>
        <strain evidence="7">CBS 125425</strain>
    </source>
</reference>
<evidence type="ECO:0000313" key="7">
    <source>
        <dbReference type="EMBL" id="KAF2729041.1"/>
    </source>
</evidence>
<comment type="similarity">
    <text evidence="3">Belongs to the HIR3 family.</text>
</comment>
<dbReference type="InterPro" id="IPR033053">
    <property type="entry name" value="Hir3/CABIN1"/>
</dbReference>
<accession>A0A9P4QQG9</accession>
<evidence type="ECO:0000256" key="5">
    <source>
        <dbReference type="ARBA" id="ARBA00023242"/>
    </source>
</evidence>
<dbReference type="EMBL" id="ML996258">
    <property type="protein sequence ID" value="KAF2729041.1"/>
    <property type="molecule type" value="Genomic_DNA"/>
</dbReference>
<dbReference type="PANTHER" id="PTHR15502:SF7">
    <property type="entry name" value="CALCINEURIN-BINDING PROTEIN CABIN-1"/>
    <property type="match status" value="1"/>
</dbReference>
<keyword evidence="8" id="KW-1185">Reference proteome</keyword>
<name>A0A9P4QQG9_9PLEO</name>
<feature type="region of interest" description="Disordered" evidence="6">
    <location>
        <begin position="1862"/>
        <end position="1977"/>
    </location>
</feature>
<feature type="compositionally biased region" description="Basic and acidic residues" evidence="6">
    <location>
        <begin position="1952"/>
        <end position="1961"/>
    </location>
</feature>
<dbReference type="GO" id="GO:0006325">
    <property type="term" value="P:chromatin organization"/>
    <property type="evidence" value="ECO:0007669"/>
    <property type="project" value="InterPro"/>
</dbReference>
<dbReference type="Proteomes" id="UP000799444">
    <property type="component" value="Unassembled WGS sequence"/>
</dbReference>
<dbReference type="GO" id="GO:0031491">
    <property type="term" value="F:nucleosome binding"/>
    <property type="evidence" value="ECO:0007669"/>
    <property type="project" value="TreeGrafter"/>
</dbReference>
<evidence type="ECO:0000256" key="2">
    <source>
        <dbReference type="ARBA" id="ARBA00004123"/>
    </source>
</evidence>
<evidence type="ECO:0000256" key="4">
    <source>
        <dbReference type="ARBA" id="ARBA00014848"/>
    </source>
</evidence>
<dbReference type="GO" id="GO:0000417">
    <property type="term" value="C:HIR complex"/>
    <property type="evidence" value="ECO:0007669"/>
    <property type="project" value="TreeGrafter"/>
</dbReference>
<feature type="compositionally biased region" description="Acidic residues" evidence="6">
    <location>
        <begin position="1908"/>
        <end position="1923"/>
    </location>
</feature>
<sequence>MSNFKALNVESDNESEDEIDNTKEIQIEDALKLYQTALKYHAEGPESFPKAADAYRALFDSDIFKYQESLSEYKRHELFGDTLVFDSILQDDFDAGPVQLAGGNDVAPNTLPQILHLSHKNHGQFMLETMQHWMQEHGAPTPQEGTDHIFKALGYFSEALDKEDSDLDLWIRTASVAALLGSKRITRFCLEAVLDGDDELVDSILRLPGLEEGFAGQQLRELVEKMEDSLSLTQAPFATMRRKKLSETLKKRLNPYPFAPLPSNVSKPPTSTLVRSPERVYLSPTKWDWAGVGEVILHHFMAEQGGFIEPAAGSSIGITVPPDSIVEDDSPATTHENGEDLPTVSRNEQAKSASETEEGAVANTTEANQPSASDENKVQDVVMEDNDGVPPKNDEGGSATPRDSVPPQSRKRSTDSAGLPDTADGGRVRRKRIRTRDSVTEGTIADSTGPDLAKQLEDKLYSYNHADSCLSEIVNDTLEKLGVPGLGSPQELRNLASQADATPDNSIDRAACDMFMAIQSGSQKTAAAWLSSEAVDLGGMTREAGLNAFLGHAKSGISQTSIKPLLVSERLTRFAQDVNSEWLSIKEVALAWLEILLLPGSLPSTKGVQHFKDPSYMHYRWAEDLKRHLVQIIVNFDDYIYERALDRVAEMNNKVLETRARGQDHQLTERDQSYVEMTETLFELHLDIYSLIKHPHSGVDVVTQTLQSDRLERWAALARDAMQLRSACNPDIGLDDLALRHIWASVFQLSVNDQTQPEHVIRAMEELKMIFQTMDGPIIEVQNNAVMPELSVAAIDRELARISMKDFFLRVFDQDEKDPVAVIESLEPILEPSEEPMPEANRATSNNEEEQEGPQTTSTIETPPELQMDIQRPSPHQEMRKFLDTAAIHLRLSLWQRLREAYEAIEYPTKVLSCYLRSIETLIDEFKSTAYTELTAQERHVKLLGRLRIIDEILVKILPIARSEKTALDCLSYEHVQSSMTAISELLRIMSAANFFEDLVRIHHSPAPRFEGSPNGTFLMFTARLHDMQLRAWMLQYYLLKEGISQTPEQFPTPSDDLFEFIRHIHYATGVRGFCHLAGRVFLRLAKDEILRLDDVGDSQTRDTELAQVLYDLYGLKTFEQPLDCHEFSSISEVLDKKTAHQLLPFIMSQARKFNIKDLPKTDLKATIDKVHGALGRSKSNEDISLNRKVLTTYFKSPINPISLFDCLKGVGALSTKHIPVQAALAASKGWHFLMGNIALNKFRAQKRLTQGPTEDLNFAQAFFLQDLEYSVDCWETWYRLAQANDSQLEESVSWNADKINNNSVELIHFQRAAIHCYVMAVASAVRTADASHSTMMKLSAMYTDFGNRIYASSREPFSMAAFNIRDNEQKFYSGSMTMAVYQNIPFSPLPVYTAWKFASVLFKRAIKSNPDRWWNYYMLAKCQWKMYCANDNAAREASRSGEIPQLAQGPNWEQVVDAAAAAIDMLPERKERQQPVLEPHYKLVSIVHKLFLRGAISYEKAQELLQPTSFSQNIEAPENADDWERYVLAVLKALRAADKQSWHHRIIVRSAHVIYDDSKDDQMVAFGAKMELTDRIFTKTMTVQVWKPENERPGRHFVYTSRYTRFFVTLLIQCGDKTNLEALAKRVRRKTTDFFEHTKLWQDFCLIYLKFLRRAGKVPEGHEDAVFKSINNDEFQLRAARLEAWCQGPTSQSPTLDVLRDVVELKRLNNGLMKALLIDDLIGDTYALLYETAGQGIEPLPTEQPQQLQQHPQLGAGPLSQPVHGPPQFSAAGPSQIDGAADMTNNPNLPFSIYHPTQLQGPQPESTSRPRAKAVGRRELQRRAEACTVKAVVPVQAPTTMPIRSPTTASQPLPTIAARTSPEKQMTEAPPAVASSEQLQVPPSGTATAAASVTNVESSAPASVHDDADDESELSELDESEVQEMREEAGLHDPDEHTIHVKPLFPNVGANKKEKEKDVDTSAAASNAGTPTAEEK</sequence>
<feature type="compositionally biased region" description="Polar residues" evidence="6">
    <location>
        <begin position="362"/>
        <end position="373"/>
    </location>
</feature>
<feature type="compositionally biased region" description="Polar residues" evidence="6">
    <location>
        <begin position="1784"/>
        <end position="1810"/>
    </location>
</feature>
<keyword evidence="5" id="KW-0539">Nucleus</keyword>
<comment type="function">
    <text evidence="1">Has a role in a nucleosome assembly pathway that is required for the integrity of heterochromatin and proper chromosome segregation.</text>
</comment>
<protein>
    <recommendedName>
        <fullName evidence="4">Histone transcription regulator 3 homolog</fullName>
    </recommendedName>
</protein>
<gene>
    <name evidence="7" type="ORF">EJ04DRAFT_476343</name>
</gene>
<dbReference type="OrthoDB" id="77564at2759"/>
<feature type="compositionally biased region" description="Basic and acidic residues" evidence="6">
    <location>
        <begin position="1924"/>
        <end position="1940"/>
    </location>
</feature>
<comment type="caution">
    <text evidence="7">The sequence shown here is derived from an EMBL/GenBank/DDBJ whole genome shotgun (WGS) entry which is preliminary data.</text>
</comment>
<comment type="subcellular location">
    <subcellularLocation>
        <location evidence="2">Nucleus</location>
    </subcellularLocation>
</comment>
<organism evidence="7 8">
    <name type="scientific">Polyplosphaeria fusca</name>
    <dbReference type="NCBI Taxonomy" id="682080"/>
    <lineage>
        <taxon>Eukaryota</taxon>
        <taxon>Fungi</taxon>
        <taxon>Dikarya</taxon>
        <taxon>Ascomycota</taxon>
        <taxon>Pezizomycotina</taxon>
        <taxon>Dothideomycetes</taxon>
        <taxon>Pleosporomycetidae</taxon>
        <taxon>Pleosporales</taxon>
        <taxon>Tetraplosphaeriaceae</taxon>
        <taxon>Polyplosphaeria</taxon>
    </lineage>
</organism>
<proteinExistence type="inferred from homology"/>
<feature type="region of interest" description="Disordered" evidence="6">
    <location>
        <begin position="313"/>
        <end position="450"/>
    </location>
</feature>
<evidence type="ECO:0000256" key="6">
    <source>
        <dbReference type="SAM" id="MobiDB-lite"/>
    </source>
</evidence>
<feature type="region of interest" description="Disordered" evidence="6">
    <location>
        <begin position="829"/>
        <end position="863"/>
    </location>
</feature>
<feature type="compositionally biased region" description="Polar residues" evidence="6">
    <location>
        <begin position="1876"/>
        <end position="1902"/>
    </location>
</feature>
<dbReference type="GO" id="GO:0005634">
    <property type="term" value="C:nucleus"/>
    <property type="evidence" value="ECO:0007669"/>
    <property type="project" value="UniProtKB-SubCell"/>
</dbReference>
<feature type="compositionally biased region" description="Low complexity" evidence="6">
    <location>
        <begin position="1740"/>
        <end position="1760"/>
    </location>
</feature>
<evidence type="ECO:0000256" key="3">
    <source>
        <dbReference type="ARBA" id="ARBA00007335"/>
    </source>
</evidence>
<evidence type="ECO:0000256" key="1">
    <source>
        <dbReference type="ARBA" id="ARBA00002687"/>
    </source>
</evidence>